<keyword evidence="1" id="KW-0732">Signal</keyword>
<dbReference type="Proteomes" id="UP000827092">
    <property type="component" value="Unassembled WGS sequence"/>
</dbReference>
<evidence type="ECO:0000313" key="3">
    <source>
        <dbReference type="Proteomes" id="UP000827092"/>
    </source>
</evidence>
<proteinExistence type="predicted"/>
<feature type="chain" id="PRO_5043854480" description="Glycine-rich protein" evidence="1">
    <location>
        <begin position="26"/>
        <end position="146"/>
    </location>
</feature>
<dbReference type="AlphaFoldDB" id="A0AAV6VGW7"/>
<sequence>MLRSKIFKVTLAVLVLTAVFYEAQAHRSMKKLMIASVIAKALKPRFVPLPIPIPFKLKINKGERVEPYQMDSYGGGMGGYGGGMGGGHGGGMGGMGGLLGGLGGGKIQIESFGGMGGFGGGMGGFGGGKGGFGGGMGGFGGGGGGY</sequence>
<keyword evidence="3" id="KW-1185">Reference proteome</keyword>
<gene>
    <name evidence="2" type="ORF">JTE90_004778</name>
</gene>
<dbReference type="EMBL" id="JAFNEN010000078">
    <property type="protein sequence ID" value="KAG8195772.1"/>
    <property type="molecule type" value="Genomic_DNA"/>
</dbReference>
<organism evidence="2 3">
    <name type="scientific">Oedothorax gibbosus</name>
    <dbReference type="NCBI Taxonomy" id="931172"/>
    <lineage>
        <taxon>Eukaryota</taxon>
        <taxon>Metazoa</taxon>
        <taxon>Ecdysozoa</taxon>
        <taxon>Arthropoda</taxon>
        <taxon>Chelicerata</taxon>
        <taxon>Arachnida</taxon>
        <taxon>Araneae</taxon>
        <taxon>Araneomorphae</taxon>
        <taxon>Entelegynae</taxon>
        <taxon>Araneoidea</taxon>
        <taxon>Linyphiidae</taxon>
        <taxon>Erigoninae</taxon>
        <taxon>Oedothorax</taxon>
    </lineage>
</organism>
<evidence type="ECO:0000256" key="1">
    <source>
        <dbReference type="SAM" id="SignalP"/>
    </source>
</evidence>
<protein>
    <recommendedName>
        <fullName evidence="4">Glycine-rich protein</fullName>
    </recommendedName>
</protein>
<feature type="signal peptide" evidence="1">
    <location>
        <begin position="1"/>
        <end position="25"/>
    </location>
</feature>
<evidence type="ECO:0008006" key="4">
    <source>
        <dbReference type="Google" id="ProtNLM"/>
    </source>
</evidence>
<comment type="caution">
    <text evidence="2">The sequence shown here is derived from an EMBL/GenBank/DDBJ whole genome shotgun (WGS) entry which is preliminary data.</text>
</comment>
<reference evidence="2 3" key="1">
    <citation type="journal article" date="2022" name="Nat. Ecol. Evol.">
        <title>A masculinizing supergene underlies an exaggerated male reproductive morph in a spider.</title>
        <authorList>
            <person name="Hendrickx F."/>
            <person name="De Corte Z."/>
            <person name="Sonet G."/>
            <person name="Van Belleghem S.M."/>
            <person name="Kostlbacher S."/>
            <person name="Vangestel C."/>
        </authorList>
    </citation>
    <scope>NUCLEOTIDE SEQUENCE [LARGE SCALE GENOMIC DNA]</scope>
    <source>
        <strain evidence="2">W744_W776</strain>
    </source>
</reference>
<dbReference type="PRINTS" id="PR01228">
    <property type="entry name" value="EGGSHELL"/>
</dbReference>
<accession>A0AAV6VGW7</accession>
<name>A0AAV6VGW7_9ARAC</name>
<evidence type="ECO:0000313" key="2">
    <source>
        <dbReference type="EMBL" id="KAG8195772.1"/>
    </source>
</evidence>